<name>A0A371BD72_9BRAD</name>
<dbReference type="EMBL" id="QRGO01000001">
    <property type="protein sequence ID" value="RDV05524.1"/>
    <property type="molecule type" value="Genomic_DNA"/>
</dbReference>
<evidence type="ECO:0000313" key="1">
    <source>
        <dbReference type="EMBL" id="RDV05524.1"/>
    </source>
</evidence>
<organism evidence="1 2">
    <name type="scientific">Undibacter mobilis</name>
    <dbReference type="NCBI Taxonomy" id="2292256"/>
    <lineage>
        <taxon>Bacteria</taxon>
        <taxon>Pseudomonadati</taxon>
        <taxon>Pseudomonadota</taxon>
        <taxon>Alphaproteobacteria</taxon>
        <taxon>Hyphomicrobiales</taxon>
        <taxon>Nitrobacteraceae</taxon>
        <taxon>Undibacter</taxon>
    </lineage>
</organism>
<accession>A0A371BD72</accession>
<dbReference type="Proteomes" id="UP000263993">
    <property type="component" value="Unassembled WGS sequence"/>
</dbReference>
<sequence>MPPEAAEELAIQALGFIAGDSERLTRFFGVTGLDPSGIRDQVGEPGFLAGVLAYLASDEQLASEFTAHAACRPEDIFRAHIALGGQPWEREIP</sequence>
<keyword evidence="2" id="KW-1185">Reference proteome</keyword>
<reference evidence="2" key="1">
    <citation type="submission" date="2018-08" db="EMBL/GenBank/DDBJ databases">
        <authorList>
            <person name="Kim S.-J."/>
            <person name="Jung G.-Y."/>
        </authorList>
    </citation>
    <scope>NUCLEOTIDE SEQUENCE [LARGE SCALE GENOMIC DNA]</scope>
    <source>
        <strain evidence="2">GY_H</strain>
    </source>
</reference>
<dbReference type="Pfam" id="PF12096">
    <property type="entry name" value="DUF3572"/>
    <property type="match status" value="1"/>
</dbReference>
<dbReference type="AlphaFoldDB" id="A0A371BD72"/>
<dbReference type="InterPro" id="IPR021955">
    <property type="entry name" value="DUF3572"/>
</dbReference>
<protein>
    <submittedName>
        <fullName evidence="1">DUF3572 family protein</fullName>
    </submittedName>
</protein>
<comment type="caution">
    <text evidence="1">The sequence shown here is derived from an EMBL/GenBank/DDBJ whole genome shotgun (WGS) entry which is preliminary data.</text>
</comment>
<proteinExistence type="predicted"/>
<gene>
    <name evidence="1" type="ORF">DXH78_13645</name>
</gene>
<dbReference type="OrthoDB" id="7356934at2"/>
<evidence type="ECO:0000313" key="2">
    <source>
        <dbReference type="Proteomes" id="UP000263993"/>
    </source>
</evidence>